<reference evidence="7" key="1">
    <citation type="submission" date="2023-07" db="EMBL/GenBank/DDBJ databases">
        <title>A draft genome of Kazachstania heterogenica Y-27499.</title>
        <authorList>
            <person name="Donic C."/>
            <person name="Kralova J.S."/>
            <person name="Fidel L."/>
            <person name="Ben-Dor S."/>
            <person name="Jung S."/>
        </authorList>
    </citation>
    <scope>NUCLEOTIDE SEQUENCE [LARGE SCALE GENOMIC DNA]</scope>
    <source>
        <strain evidence="7">Y27499</strain>
    </source>
</reference>
<dbReference type="PANTHER" id="PTHR11361:SF20">
    <property type="entry name" value="MUTS PROTEIN HOMOLOG 5"/>
    <property type="match status" value="1"/>
</dbReference>
<keyword evidence="2" id="KW-0547">Nucleotide-binding</keyword>
<dbReference type="SMART" id="SM00534">
    <property type="entry name" value="MUTSac"/>
    <property type="match status" value="1"/>
</dbReference>
<protein>
    <recommendedName>
        <fullName evidence="5">DNA mismatch repair proteins mutS family domain-containing protein</fullName>
    </recommendedName>
</protein>
<gene>
    <name evidence="6" type="ORF">RI543_002473</name>
</gene>
<evidence type="ECO:0000256" key="2">
    <source>
        <dbReference type="ARBA" id="ARBA00022741"/>
    </source>
</evidence>
<dbReference type="PROSITE" id="PS00486">
    <property type="entry name" value="DNA_MISMATCH_REPAIR_2"/>
    <property type="match status" value="1"/>
</dbReference>
<proteinExistence type="inferred from homology"/>
<dbReference type="GO" id="GO:0140664">
    <property type="term" value="F:ATP-dependent DNA damage sensor activity"/>
    <property type="evidence" value="ECO:0007669"/>
    <property type="project" value="InterPro"/>
</dbReference>
<evidence type="ECO:0000256" key="1">
    <source>
        <dbReference type="ARBA" id="ARBA00006271"/>
    </source>
</evidence>
<keyword evidence="4" id="KW-0238">DNA-binding</keyword>
<evidence type="ECO:0000313" key="6">
    <source>
        <dbReference type="EMBL" id="KAK5779934.1"/>
    </source>
</evidence>
<dbReference type="GO" id="GO:0005634">
    <property type="term" value="C:nucleus"/>
    <property type="evidence" value="ECO:0007669"/>
    <property type="project" value="TreeGrafter"/>
</dbReference>
<evidence type="ECO:0000256" key="4">
    <source>
        <dbReference type="ARBA" id="ARBA00023125"/>
    </source>
</evidence>
<dbReference type="SMART" id="SM00533">
    <property type="entry name" value="MUTSd"/>
    <property type="match status" value="1"/>
</dbReference>
<dbReference type="Gene3D" id="1.10.1420.10">
    <property type="match status" value="1"/>
</dbReference>
<dbReference type="InterPro" id="IPR036187">
    <property type="entry name" value="DNA_mismatch_repair_MutS_sf"/>
</dbReference>
<dbReference type="PIRSF" id="PIRSF037677">
    <property type="entry name" value="DNA_mis_repair_Msh6"/>
    <property type="match status" value="1"/>
</dbReference>
<comment type="similarity">
    <text evidence="1">Belongs to the DNA mismatch repair MutS family.</text>
</comment>
<organism evidence="6 7">
    <name type="scientific">Arxiozyma heterogenica</name>
    <dbReference type="NCBI Taxonomy" id="278026"/>
    <lineage>
        <taxon>Eukaryota</taxon>
        <taxon>Fungi</taxon>
        <taxon>Dikarya</taxon>
        <taxon>Ascomycota</taxon>
        <taxon>Saccharomycotina</taxon>
        <taxon>Saccharomycetes</taxon>
        <taxon>Saccharomycetales</taxon>
        <taxon>Saccharomycetaceae</taxon>
        <taxon>Arxiozyma</taxon>
    </lineage>
</organism>
<accession>A0AAN7WKB4</accession>
<dbReference type="InterPro" id="IPR027417">
    <property type="entry name" value="P-loop_NTPase"/>
</dbReference>
<dbReference type="Gene3D" id="3.40.50.300">
    <property type="entry name" value="P-loop containing nucleotide triphosphate hydrolases"/>
    <property type="match status" value="1"/>
</dbReference>
<dbReference type="SUPFAM" id="SSF52540">
    <property type="entry name" value="P-loop containing nucleoside triphosphate hydrolases"/>
    <property type="match status" value="1"/>
</dbReference>
<dbReference type="Pfam" id="PF00488">
    <property type="entry name" value="MutS_V"/>
    <property type="match status" value="1"/>
</dbReference>
<dbReference type="InterPro" id="IPR007696">
    <property type="entry name" value="DNA_mismatch_repair_MutS_core"/>
</dbReference>
<keyword evidence="7" id="KW-1185">Reference proteome</keyword>
<dbReference type="GO" id="GO:0005524">
    <property type="term" value="F:ATP binding"/>
    <property type="evidence" value="ECO:0007669"/>
    <property type="project" value="UniProtKB-KW"/>
</dbReference>
<dbReference type="GO" id="GO:0051026">
    <property type="term" value="P:chiasma assembly"/>
    <property type="evidence" value="ECO:0007669"/>
    <property type="project" value="TreeGrafter"/>
</dbReference>
<dbReference type="EMBL" id="JAWIZZ010000045">
    <property type="protein sequence ID" value="KAK5779934.1"/>
    <property type="molecule type" value="Genomic_DNA"/>
</dbReference>
<dbReference type="PANTHER" id="PTHR11361">
    <property type="entry name" value="DNA MISMATCH REPAIR PROTEIN MUTS FAMILY MEMBER"/>
    <property type="match status" value="1"/>
</dbReference>
<name>A0AAN7WKB4_9SACH</name>
<dbReference type="InterPro" id="IPR000432">
    <property type="entry name" value="DNA_mismatch_repair_MutS_C"/>
</dbReference>
<dbReference type="Proteomes" id="UP001306508">
    <property type="component" value="Unassembled WGS sequence"/>
</dbReference>
<dbReference type="Pfam" id="PF05192">
    <property type="entry name" value="MutS_III"/>
    <property type="match status" value="1"/>
</dbReference>
<evidence type="ECO:0000256" key="3">
    <source>
        <dbReference type="ARBA" id="ARBA00022840"/>
    </source>
</evidence>
<feature type="domain" description="DNA mismatch repair proteins mutS family" evidence="5">
    <location>
        <begin position="684"/>
        <end position="700"/>
    </location>
</feature>
<dbReference type="InterPro" id="IPR017261">
    <property type="entry name" value="DNA_mismatch_repair_MutS/MSH"/>
</dbReference>
<sequence>MTDLRSNDTYNDQSFLEYSFDSQSSKIICLDINKNKLGISIIDCSTGTLKIFPVDYTLSRKYDSGESQFDELNKYSGEINTIVGQIFNGLVPNLCLVSSRLNESTYQFISNKCNELNCKLELQSNRYFKKIANILTLKFESKEEHSILQNLIAHKELGTKCTVGTVCCILFFYNQYSAVDSSYIQDATTEQYASDNNIAFVNKLEIIEINNRMLLGNDAFYSLQIFESQYKATCSNTANNGSLSLYELLNYTSTSYGKTLLRSWLTFPLTDVIQIKKRYSMIKIWLSSSNTVHFEDFRSCLKKCPDIFTVINQLKQGKETFQTWLNLDKFLTTAASIFQIICSLKCPNSNNLIFHIRTTIDGTKFHHLSQILQNVIDFDISKELKRVIVSNNIDERLEELRTIAEHIEDLIIEETNTTENIILDILTETQKDEIYNKSTNKLTNCLFLPELSFLITVNKIVEDHFVGFSSLGWEEIFRTDTEIYFRTSQTESLTNKYGNIYSTIVDIEIEILYNLKQELLLESNLFCQFYTLLGELDVYQSFALISKQRNYIEPIITDKRCLINITEGRHPLYETFLENYIPNDIYIEGGNFEDNEWNKQNNERIQVLTGPNASGKSVYLSQVGLLIYMAQIGCFVPALTAEIGIVDRIFTRIRTQESISKIQSSFEIDSEQISEALALCSDKSLLLIDEYGKGTDVVDGPALFGAIILFLSEKINCPRTIACTHFHGLFHANVLSTNISGVSFYQTDVIQSENIDIIKNITNENIGITFLFKIKKGISRNSLGIYCAKICGMRKEILERAVQLNERLEQGLDLYDEFQMITEEDRQSFAQKQKIIKAFLSWDLDLETNTSSELLRKKLTDILSGEVDPLMLKQDSMGKLL</sequence>
<dbReference type="GO" id="GO:0030983">
    <property type="term" value="F:mismatched DNA binding"/>
    <property type="evidence" value="ECO:0007669"/>
    <property type="project" value="InterPro"/>
</dbReference>
<dbReference type="SUPFAM" id="SSF48334">
    <property type="entry name" value="DNA repair protein MutS, domain III"/>
    <property type="match status" value="1"/>
</dbReference>
<comment type="caution">
    <text evidence="6">The sequence shown here is derived from an EMBL/GenBank/DDBJ whole genome shotgun (WGS) entry which is preliminary data.</text>
</comment>
<dbReference type="AlphaFoldDB" id="A0AAN7WKB4"/>
<keyword evidence="3" id="KW-0067">ATP-binding</keyword>
<evidence type="ECO:0000259" key="5">
    <source>
        <dbReference type="PROSITE" id="PS00486"/>
    </source>
</evidence>
<dbReference type="GO" id="GO:0006298">
    <property type="term" value="P:mismatch repair"/>
    <property type="evidence" value="ECO:0007669"/>
    <property type="project" value="InterPro"/>
</dbReference>
<evidence type="ECO:0000313" key="7">
    <source>
        <dbReference type="Proteomes" id="UP001306508"/>
    </source>
</evidence>
<dbReference type="InterPro" id="IPR045076">
    <property type="entry name" value="MutS"/>
</dbReference>